<dbReference type="EMBL" id="AHNR02000068">
    <property type="protein sequence ID" value="EKR53172.1"/>
    <property type="molecule type" value="Genomic_DNA"/>
</dbReference>
<organism evidence="1 2">
    <name type="scientific">Leptospira interrogans str. UI 12758</name>
    <dbReference type="NCBI Taxonomy" id="1049938"/>
    <lineage>
        <taxon>Bacteria</taxon>
        <taxon>Pseudomonadati</taxon>
        <taxon>Spirochaetota</taxon>
        <taxon>Spirochaetia</taxon>
        <taxon>Leptospirales</taxon>
        <taxon>Leptospiraceae</taxon>
        <taxon>Leptospira</taxon>
    </lineage>
</organism>
<gene>
    <name evidence="1" type="ORF">LEP1GSC105_1782</name>
</gene>
<dbReference type="Proteomes" id="UP000001340">
    <property type="component" value="Unassembled WGS sequence"/>
</dbReference>
<name>A0A0E2CZG9_LEPIR</name>
<comment type="caution">
    <text evidence="1">The sequence shown here is derived from an EMBL/GenBank/DDBJ whole genome shotgun (WGS) entry which is preliminary data.</text>
</comment>
<proteinExistence type="predicted"/>
<dbReference type="AlphaFoldDB" id="A0A0E2CZG9"/>
<evidence type="ECO:0000313" key="2">
    <source>
        <dbReference type="Proteomes" id="UP000001340"/>
    </source>
</evidence>
<protein>
    <submittedName>
        <fullName evidence="1">Uncharacterized protein</fullName>
    </submittedName>
</protein>
<accession>A0A0E2CZG9</accession>
<reference evidence="1 2" key="1">
    <citation type="submission" date="2012-10" db="EMBL/GenBank/DDBJ databases">
        <authorList>
            <person name="Harkins D.M."/>
            <person name="Durkin A.S."/>
            <person name="Brinkac L.M."/>
            <person name="Haft D.H."/>
            <person name="Selengut J.D."/>
            <person name="Sanka R."/>
            <person name="DePew J."/>
            <person name="Purushe J."/>
            <person name="Chanthongthip A."/>
            <person name="Lattana O."/>
            <person name="Phetsouvanh R."/>
            <person name="Newton P.N."/>
            <person name="Vinetz J.M."/>
            <person name="Sutton G.G."/>
            <person name="Nierman W.C."/>
            <person name="Fouts D.E."/>
        </authorList>
    </citation>
    <scope>NUCLEOTIDE SEQUENCE [LARGE SCALE GENOMIC DNA]</scope>
    <source>
        <strain evidence="1 2">UI 12758</strain>
    </source>
</reference>
<sequence>MGNRIQTGNLGKSKNWTTYGTIQYRTFSQDCLQRTQISLPTGSYVETLKTFLSIFILKEL</sequence>
<evidence type="ECO:0000313" key="1">
    <source>
        <dbReference type="EMBL" id="EKR53172.1"/>
    </source>
</evidence>